<dbReference type="InterPro" id="IPR047048">
    <property type="entry name" value="TlyA"/>
</dbReference>
<protein>
    <submittedName>
        <fullName evidence="5">TlyA family rRNA (Cytidine-2'-O)-methyltransferase</fullName>
    </submittedName>
</protein>
<dbReference type="InterPro" id="IPR002877">
    <property type="entry name" value="RNA_MeTrfase_FtsJ_dom"/>
</dbReference>
<dbReference type="InterPro" id="IPR002942">
    <property type="entry name" value="S4_RNA-bd"/>
</dbReference>
<dbReference type="InterPro" id="IPR036986">
    <property type="entry name" value="S4_RNA-bd_sf"/>
</dbReference>
<dbReference type="Pfam" id="PF01479">
    <property type="entry name" value="S4"/>
    <property type="match status" value="1"/>
</dbReference>
<dbReference type="SUPFAM" id="SSF55174">
    <property type="entry name" value="Alpha-L RNA-binding motif"/>
    <property type="match status" value="1"/>
</dbReference>
<name>A0A6G1X6N2_9BACI</name>
<dbReference type="GO" id="GO:0032259">
    <property type="term" value="P:methylation"/>
    <property type="evidence" value="ECO:0007669"/>
    <property type="project" value="UniProtKB-KW"/>
</dbReference>
<dbReference type="PANTHER" id="PTHR32319">
    <property type="entry name" value="BACTERIAL HEMOLYSIN-LIKE PROTEIN"/>
    <property type="match status" value="1"/>
</dbReference>
<comment type="caution">
    <text evidence="5">The sequence shown here is derived from an EMBL/GenBank/DDBJ whole genome shotgun (WGS) entry which is preliminary data.</text>
</comment>
<proteinExistence type="inferred from homology"/>
<dbReference type="Gene3D" id="3.10.290.10">
    <property type="entry name" value="RNA-binding S4 domain"/>
    <property type="match status" value="1"/>
</dbReference>
<keyword evidence="6" id="KW-1185">Reference proteome</keyword>
<dbReference type="CDD" id="cd00165">
    <property type="entry name" value="S4"/>
    <property type="match status" value="1"/>
</dbReference>
<dbReference type="EMBL" id="WJNH01000005">
    <property type="protein sequence ID" value="MRG86540.1"/>
    <property type="molecule type" value="Genomic_DNA"/>
</dbReference>
<evidence type="ECO:0000259" key="4">
    <source>
        <dbReference type="SMART" id="SM00363"/>
    </source>
</evidence>
<dbReference type="Gene3D" id="3.40.50.150">
    <property type="entry name" value="Vaccinia Virus protein VP39"/>
    <property type="match status" value="1"/>
</dbReference>
<evidence type="ECO:0000313" key="6">
    <source>
        <dbReference type="Proteomes" id="UP000480185"/>
    </source>
</evidence>
<evidence type="ECO:0000256" key="1">
    <source>
        <dbReference type="ARBA" id="ARBA00022884"/>
    </source>
</evidence>
<dbReference type="InterPro" id="IPR029063">
    <property type="entry name" value="SAM-dependent_MTases_sf"/>
</dbReference>
<reference evidence="5 6" key="1">
    <citation type="submission" date="2019-11" db="EMBL/GenBank/DDBJ databases">
        <authorList>
            <person name="Li J."/>
        </authorList>
    </citation>
    <scope>NUCLEOTIDE SEQUENCE [LARGE SCALE GENOMIC DNA]</scope>
    <source>
        <strain evidence="5 6">J4</strain>
    </source>
</reference>
<keyword evidence="1 3" id="KW-0694">RNA-binding</keyword>
<evidence type="ECO:0000256" key="3">
    <source>
        <dbReference type="PROSITE-ProRule" id="PRU00182"/>
    </source>
</evidence>
<feature type="domain" description="RNA-binding S4" evidence="4">
    <location>
        <begin position="4"/>
        <end position="69"/>
    </location>
</feature>
<evidence type="ECO:0000256" key="2">
    <source>
        <dbReference type="ARBA" id="ARBA00029460"/>
    </source>
</evidence>
<dbReference type="NCBIfam" id="TIGR00478">
    <property type="entry name" value="tly"/>
    <property type="match status" value="1"/>
</dbReference>
<dbReference type="AlphaFoldDB" id="A0A6G1X6N2"/>
<dbReference type="GO" id="GO:0003723">
    <property type="term" value="F:RNA binding"/>
    <property type="evidence" value="ECO:0007669"/>
    <property type="project" value="UniProtKB-KW"/>
</dbReference>
<sequence>MKKVRLDVLLVERGLLETREKAKRTIMAGLVFSEQERLDKPGMKVDAEIPIEVKGKTIPYVSRGGLKLEKALKEFQVSVKGKKMIDIGASTGGFTDCALQNGAEQSYAIDVGQNQLDWKLRSDSRVIVMEKTNFRYVTEDQLTEGKPNFASIDVSFISLKIILPVLQKLLEDESDVVALIKPQFEAGREQVGKKGIVRDPKIHEEVLQKMIDFCKEEGYLVENLTYSPITGGEGNIEFLVHLIWNQSQDGHINKQVNVEGTVREAHTMLHKKD</sequence>
<dbReference type="OrthoDB" id="9784736at2"/>
<dbReference type="GO" id="GO:0008168">
    <property type="term" value="F:methyltransferase activity"/>
    <property type="evidence" value="ECO:0007669"/>
    <property type="project" value="UniProtKB-KW"/>
</dbReference>
<dbReference type="Pfam" id="PF01728">
    <property type="entry name" value="FtsJ"/>
    <property type="match status" value="1"/>
</dbReference>
<keyword evidence="5" id="KW-0489">Methyltransferase</keyword>
<dbReference type="PANTHER" id="PTHR32319:SF0">
    <property type="entry name" value="BACTERIAL HEMOLYSIN-LIKE PROTEIN"/>
    <property type="match status" value="1"/>
</dbReference>
<dbReference type="SMART" id="SM00363">
    <property type="entry name" value="S4"/>
    <property type="match status" value="1"/>
</dbReference>
<dbReference type="PROSITE" id="PS50889">
    <property type="entry name" value="S4"/>
    <property type="match status" value="1"/>
</dbReference>
<accession>A0A6G1X6N2</accession>
<dbReference type="RefSeq" id="WP_153728447.1">
    <property type="nucleotide sequence ID" value="NZ_WJNH01000005.1"/>
</dbReference>
<dbReference type="SUPFAM" id="SSF53335">
    <property type="entry name" value="S-adenosyl-L-methionine-dependent methyltransferases"/>
    <property type="match status" value="1"/>
</dbReference>
<organism evidence="5 6">
    <name type="scientific">Salinibacillus xinjiangensis</name>
    <dbReference type="NCBI Taxonomy" id="1229268"/>
    <lineage>
        <taxon>Bacteria</taxon>
        <taxon>Bacillati</taxon>
        <taxon>Bacillota</taxon>
        <taxon>Bacilli</taxon>
        <taxon>Bacillales</taxon>
        <taxon>Bacillaceae</taxon>
        <taxon>Salinibacillus</taxon>
    </lineage>
</organism>
<keyword evidence="5" id="KW-0808">Transferase</keyword>
<evidence type="ECO:0000313" key="5">
    <source>
        <dbReference type="EMBL" id="MRG86540.1"/>
    </source>
</evidence>
<dbReference type="InterPro" id="IPR004538">
    <property type="entry name" value="Hemolysin_A/TlyA"/>
</dbReference>
<gene>
    <name evidence="5" type="ORF">GH754_09375</name>
</gene>
<dbReference type="PIRSF" id="PIRSF005578">
    <property type="entry name" value="TlyA"/>
    <property type="match status" value="1"/>
</dbReference>
<comment type="similarity">
    <text evidence="2">Belongs to the TlyA family.</text>
</comment>
<dbReference type="Proteomes" id="UP000480185">
    <property type="component" value="Unassembled WGS sequence"/>
</dbReference>